<feature type="region of interest" description="Disordered" evidence="9">
    <location>
        <begin position="625"/>
        <end position="649"/>
    </location>
</feature>
<feature type="compositionally biased region" description="Acidic residues" evidence="9">
    <location>
        <begin position="627"/>
        <end position="639"/>
    </location>
</feature>
<dbReference type="EMBL" id="CAMXCT030002002">
    <property type="protein sequence ID" value="CAL4782172.1"/>
    <property type="molecule type" value="Genomic_DNA"/>
</dbReference>
<keyword evidence="4" id="KW-0116">cAMP-binding</keyword>
<dbReference type="SMART" id="SM00100">
    <property type="entry name" value="cNMP"/>
    <property type="match status" value="2"/>
</dbReference>
<comment type="caution">
    <text evidence="12">The sequence shown here is derived from an EMBL/GenBank/DDBJ whole genome shotgun (WGS) entry which is preliminary data.</text>
</comment>
<evidence type="ECO:0000256" key="7">
    <source>
        <dbReference type="ARBA" id="ARBA00023149"/>
    </source>
</evidence>
<dbReference type="InterPro" id="IPR014710">
    <property type="entry name" value="RmlC-like_jellyroll"/>
</dbReference>
<dbReference type="FunFam" id="2.60.120.10:FF:000039">
    <property type="entry name" value="cAMP-dependent protein kinase regulatory subunit"/>
    <property type="match status" value="1"/>
</dbReference>
<comment type="similarity">
    <text evidence="1">Belongs to the cAMP-dependent kinase regulatory chain family.</text>
</comment>
<keyword evidence="14" id="KW-1185">Reference proteome</keyword>
<reference evidence="13" key="2">
    <citation type="submission" date="2024-04" db="EMBL/GenBank/DDBJ databases">
        <authorList>
            <person name="Chen Y."/>
            <person name="Shah S."/>
            <person name="Dougan E. K."/>
            <person name="Thang M."/>
            <person name="Chan C."/>
        </authorList>
    </citation>
    <scope>NUCLEOTIDE SEQUENCE [LARGE SCALE GENOMIC DNA]</scope>
</reference>
<evidence type="ECO:0000256" key="10">
    <source>
        <dbReference type="SAM" id="SignalP"/>
    </source>
</evidence>
<proteinExistence type="inferred from homology"/>
<organism evidence="12">
    <name type="scientific">Cladocopium goreaui</name>
    <dbReference type="NCBI Taxonomy" id="2562237"/>
    <lineage>
        <taxon>Eukaryota</taxon>
        <taxon>Sar</taxon>
        <taxon>Alveolata</taxon>
        <taxon>Dinophyceae</taxon>
        <taxon>Suessiales</taxon>
        <taxon>Symbiodiniaceae</taxon>
        <taxon>Cladocopium</taxon>
    </lineage>
</organism>
<feature type="domain" description="Cyclic nucleotide-binding" evidence="11">
    <location>
        <begin position="814"/>
        <end position="934"/>
    </location>
</feature>
<dbReference type="GO" id="GO:0034236">
    <property type="term" value="F:protein kinase A catalytic subunit binding"/>
    <property type="evidence" value="ECO:0007669"/>
    <property type="project" value="TreeGrafter"/>
</dbReference>
<evidence type="ECO:0000256" key="3">
    <source>
        <dbReference type="ARBA" id="ARBA00022553"/>
    </source>
</evidence>
<gene>
    <name evidence="12" type="ORF">C1SCF055_LOCUS21476</name>
</gene>
<dbReference type="PROSITE" id="PS50042">
    <property type="entry name" value="CNMP_BINDING_3"/>
    <property type="match status" value="2"/>
</dbReference>
<dbReference type="PANTHER" id="PTHR11635">
    <property type="entry name" value="CAMP-DEPENDENT PROTEIN KINASE REGULATORY CHAIN"/>
    <property type="match status" value="1"/>
</dbReference>
<dbReference type="EMBL" id="CAMXCT010002002">
    <property type="protein sequence ID" value="CAI3994860.1"/>
    <property type="molecule type" value="Genomic_DNA"/>
</dbReference>
<feature type="coiled-coil region" evidence="8">
    <location>
        <begin position="594"/>
        <end position="621"/>
    </location>
</feature>
<dbReference type="Gene3D" id="2.60.120.10">
    <property type="entry name" value="Jelly Rolls"/>
    <property type="match status" value="2"/>
</dbReference>
<dbReference type="GO" id="GO:0005952">
    <property type="term" value="C:cAMP-dependent protein kinase complex"/>
    <property type="evidence" value="ECO:0007669"/>
    <property type="project" value="InterPro"/>
</dbReference>
<protein>
    <recommendedName>
        <fullName evidence="2">cAMP-dependent protein kinase regulatory subunit</fullName>
    </recommendedName>
</protein>
<accession>A0A9P1CNJ7</accession>
<dbReference type="PROSITE" id="PS00888">
    <property type="entry name" value="CNMP_BINDING_1"/>
    <property type="match status" value="2"/>
</dbReference>
<evidence type="ECO:0000256" key="4">
    <source>
        <dbReference type="ARBA" id="ARBA00022566"/>
    </source>
</evidence>
<dbReference type="PANTHER" id="PTHR11635:SF152">
    <property type="entry name" value="CAMP-DEPENDENT PROTEIN KINASE TYPE I REGULATORY SUBUNIT-RELATED"/>
    <property type="match status" value="1"/>
</dbReference>
<feature type="chain" id="PRO_5043270652" description="cAMP-dependent protein kinase regulatory subunit" evidence="10">
    <location>
        <begin position="21"/>
        <end position="934"/>
    </location>
</feature>
<dbReference type="Pfam" id="PF00027">
    <property type="entry name" value="cNMP_binding"/>
    <property type="match status" value="2"/>
</dbReference>
<dbReference type="CDD" id="cd22964">
    <property type="entry name" value="DD_CrRSP_unchar"/>
    <property type="match status" value="1"/>
</dbReference>
<evidence type="ECO:0000256" key="9">
    <source>
        <dbReference type="SAM" id="MobiDB-lite"/>
    </source>
</evidence>
<keyword evidence="3" id="KW-0597">Phosphoprotein</keyword>
<feature type="domain" description="Cyclic nucleotide-binding" evidence="11">
    <location>
        <begin position="691"/>
        <end position="811"/>
    </location>
</feature>
<evidence type="ECO:0000313" key="12">
    <source>
        <dbReference type="EMBL" id="CAI3994860.1"/>
    </source>
</evidence>
<dbReference type="OrthoDB" id="417078at2759"/>
<dbReference type="FunFam" id="2.60.120.10:FF:000006">
    <property type="entry name" value="cAMP-dependent protein kinase type I-alpha regulatory subunit"/>
    <property type="match status" value="1"/>
</dbReference>
<feature type="signal peptide" evidence="10">
    <location>
        <begin position="1"/>
        <end position="20"/>
    </location>
</feature>
<sequence length="934" mass="104929">MAMLWRLMLVPLAMAMASGANPIRKVVNLLQNMKAKVEKEGDTEEKLYEKFQCYCKKNIAETDQSLKTNQEKLPPLQKTLESTVQEANQLTAQIQSAKTERQEAEEALTVATAMRQKEKADFAQSSQEQKATIDSIEQAVKALTKGMASAFLQTEAAESLRRFAFNRDGMVEADRQELLAFLQNGADYVPQSGQILGMLKHMGSETHEAMLEAREVEGKAQQEFKDLSAAKTKEIKALTVSIEEKMEQLGELKVAVVRLKSGIQEAETAVAEDQKVLQSLHSSCNKKAAAWDARVKTRGEELMAISETMKILDDDESFRKALPPISFLQVDSTATLKERVRRSLEAVPGAKTDLILLALRGKKIGFDKVVQMIHSMKATLKKEQENEDKKKEYCKQQFDSSDDKKWSLLLQVSNKETNIDSAKDALKMMETEIQELKAGLEKLDQDVAEATEQRKKEHEEFEDVMSSNTQAQSLLKVAKERMMQFYASPSLVEVSEQKGPEEVPPFRMRWAMGNGLAVLPSRSPREVEPWEGAAAMAQEHQEYIQQKVNPVLENLVTQLLLERPEQLAPFMIKWLSQNSKTPAAAAFTEGVNVLSELKVEMEKLQEEVKDLEKQVQTKYGNGIQNLEETEEEEEVDELEPPPAYLKKGPRNSVSAEAYGQFNPEKVFVPPVYPKSEEQKERLSSILKDSFLFAAMDSNEVAILIDAMQEKIVENGTRLINQGDDGDCLYVVDQGQMNCFIRQSDGCERKVKECTAGDAFGELALLYNCPRAASVEAAERSVLWALDRESFNNIVKKAAVAHREQLEEFLQRVPLLQTMEVYERSSLCDALQPVTFREGEVIVHQGEIGETFYLLEEGTAVVSKVYVPGTPAKEVMRLGHGDYFGELALLNNDLRAASITCASATCRCLALSRRTFDRLLGPLEDILRRNATRYD</sequence>
<evidence type="ECO:0000256" key="5">
    <source>
        <dbReference type="ARBA" id="ARBA00022737"/>
    </source>
</evidence>
<keyword evidence="6" id="KW-0547">Nucleotide-binding</keyword>
<dbReference type="InterPro" id="IPR018490">
    <property type="entry name" value="cNMP-bd_dom_sf"/>
</dbReference>
<evidence type="ECO:0000313" key="13">
    <source>
        <dbReference type="EMBL" id="CAL1148235.1"/>
    </source>
</evidence>
<dbReference type="InterPro" id="IPR000595">
    <property type="entry name" value="cNMP-bd_dom"/>
</dbReference>
<name>A0A9P1CNJ7_9DINO</name>
<dbReference type="GO" id="GO:0005829">
    <property type="term" value="C:cytosol"/>
    <property type="evidence" value="ECO:0007669"/>
    <property type="project" value="TreeGrafter"/>
</dbReference>
<keyword evidence="8" id="KW-0175">Coiled coil</keyword>
<dbReference type="InterPro" id="IPR050503">
    <property type="entry name" value="cAMP-dep_PK_reg_su-like"/>
</dbReference>
<dbReference type="AlphaFoldDB" id="A0A9P1CNJ7"/>
<dbReference type="EMBL" id="CAMXCT020002002">
    <property type="protein sequence ID" value="CAL1148235.1"/>
    <property type="molecule type" value="Genomic_DNA"/>
</dbReference>
<dbReference type="PROSITE" id="PS00889">
    <property type="entry name" value="CNMP_BINDING_2"/>
    <property type="match status" value="2"/>
</dbReference>
<dbReference type="CDD" id="cd00038">
    <property type="entry name" value="CAP_ED"/>
    <property type="match status" value="2"/>
</dbReference>
<dbReference type="GO" id="GO:0004862">
    <property type="term" value="F:cAMP-dependent protein kinase inhibitor activity"/>
    <property type="evidence" value="ECO:0007669"/>
    <property type="project" value="TreeGrafter"/>
</dbReference>
<evidence type="ECO:0000256" key="8">
    <source>
        <dbReference type="SAM" id="Coils"/>
    </source>
</evidence>
<feature type="coiled-coil region" evidence="8">
    <location>
        <begin position="412"/>
        <end position="460"/>
    </location>
</feature>
<keyword evidence="7" id="KW-0114">cAMP</keyword>
<evidence type="ECO:0000259" key="11">
    <source>
        <dbReference type="PROSITE" id="PS50042"/>
    </source>
</evidence>
<keyword evidence="5" id="KW-0677">Repeat</keyword>
<evidence type="ECO:0000256" key="6">
    <source>
        <dbReference type="ARBA" id="ARBA00022741"/>
    </source>
</evidence>
<dbReference type="GO" id="GO:0030552">
    <property type="term" value="F:cAMP binding"/>
    <property type="evidence" value="ECO:0007669"/>
    <property type="project" value="UniProtKB-KW"/>
</dbReference>
<reference evidence="12" key="1">
    <citation type="submission" date="2022-10" db="EMBL/GenBank/DDBJ databases">
        <authorList>
            <person name="Chen Y."/>
            <person name="Dougan E. K."/>
            <person name="Chan C."/>
            <person name="Rhodes N."/>
            <person name="Thang M."/>
        </authorList>
    </citation>
    <scope>NUCLEOTIDE SEQUENCE</scope>
</reference>
<feature type="coiled-coil region" evidence="8">
    <location>
        <begin position="80"/>
        <end position="114"/>
    </location>
</feature>
<dbReference type="GO" id="GO:0033554">
    <property type="term" value="P:cellular response to stress"/>
    <property type="evidence" value="ECO:0007669"/>
    <property type="project" value="UniProtKB-ARBA"/>
</dbReference>
<keyword evidence="10" id="KW-0732">Signal</keyword>
<dbReference type="InterPro" id="IPR018488">
    <property type="entry name" value="cNMP-bd_CS"/>
</dbReference>
<evidence type="ECO:0000313" key="14">
    <source>
        <dbReference type="Proteomes" id="UP001152797"/>
    </source>
</evidence>
<evidence type="ECO:0000256" key="1">
    <source>
        <dbReference type="ARBA" id="ARBA00005753"/>
    </source>
</evidence>
<dbReference type="PRINTS" id="PR00103">
    <property type="entry name" value="CAMPKINASE"/>
</dbReference>
<evidence type="ECO:0000256" key="2">
    <source>
        <dbReference type="ARBA" id="ARBA00020355"/>
    </source>
</evidence>
<dbReference type="Proteomes" id="UP001152797">
    <property type="component" value="Unassembled WGS sequence"/>
</dbReference>
<dbReference type="SUPFAM" id="SSF51206">
    <property type="entry name" value="cAMP-binding domain-like"/>
    <property type="match status" value="2"/>
</dbReference>